<evidence type="ECO:0000256" key="7">
    <source>
        <dbReference type="ARBA" id="ARBA00023136"/>
    </source>
</evidence>
<feature type="repeat" description="Solcar" evidence="8">
    <location>
        <begin position="199"/>
        <end position="284"/>
    </location>
</feature>
<comment type="caution">
    <text evidence="10">The sequence shown here is derived from an EMBL/GenBank/DDBJ whole genome shotgun (WGS) entry which is preliminary data.</text>
</comment>
<keyword evidence="7 8" id="KW-0472">Membrane</keyword>
<feature type="repeat" description="Solcar" evidence="8">
    <location>
        <begin position="12"/>
        <end position="95"/>
    </location>
</feature>
<evidence type="ECO:0000256" key="1">
    <source>
        <dbReference type="ARBA" id="ARBA00004141"/>
    </source>
</evidence>
<keyword evidence="11" id="KW-1185">Reference proteome</keyword>
<dbReference type="InterPro" id="IPR018108">
    <property type="entry name" value="MCP_transmembrane"/>
</dbReference>
<feature type="repeat" description="Solcar" evidence="8">
    <location>
        <begin position="106"/>
        <end position="189"/>
    </location>
</feature>
<reference evidence="10" key="1">
    <citation type="submission" date="2023-01" db="EMBL/GenBank/DDBJ databases">
        <title>Metagenome sequencing of chrysophaentin producing Chrysophaeum taylorii.</title>
        <authorList>
            <person name="Davison J."/>
            <person name="Bewley C."/>
        </authorList>
    </citation>
    <scope>NUCLEOTIDE SEQUENCE</scope>
    <source>
        <strain evidence="10">NIES-1699</strain>
    </source>
</reference>
<evidence type="ECO:0000313" key="10">
    <source>
        <dbReference type="EMBL" id="KAJ8600568.1"/>
    </source>
</evidence>
<keyword evidence="5" id="KW-0677">Repeat</keyword>
<dbReference type="EMBL" id="JAQMWT010000495">
    <property type="protein sequence ID" value="KAJ8600568.1"/>
    <property type="molecule type" value="Genomic_DNA"/>
</dbReference>
<organism evidence="10 11">
    <name type="scientific">Chrysophaeum taylorii</name>
    <dbReference type="NCBI Taxonomy" id="2483200"/>
    <lineage>
        <taxon>Eukaryota</taxon>
        <taxon>Sar</taxon>
        <taxon>Stramenopiles</taxon>
        <taxon>Ochrophyta</taxon>
        <taxon>Pelagophyceae</taxon>
        <taxon>Pelagomonadales</taxon>
        <taxon>Pelagomonadaceae</taxon>
        <taxon>Chrysophaeum</taxon>
    </lineage>
</organism>
<dbReference type="InterPro" id="IPR023395">
    <property type="entry name" value="MCP_dom_sf"/>
</dbReference>
<evidence type="ECO:0000256" key="2">
    <source>
        <dbReference type="ARBA" id="ARBA00006375"/>
    </source>
</evidence>
<proteinExistence type="inferred from homology"/>
<dbReference type="PRINTS" id="PR00784">
    <property type="entry name" value="MTUNCOUPLING"/>
</dbReference>
<name>A0AAD7XIF6_9STRA</name>
<comment type="subcellular location">
    <subcellularLocation>
        <location evidence="1">Membrane</location>
        <topology evidence="1">Multi-pass membrane protein</topology>
    </subcellularLocation>
</comment>
<evidence type="ECO:0000313" key="11">
    <source>
        <dbReference type="Proteomes" id="UP001230188"/>
    </source>
</evidence>
<evidence type="ECO:0008006" key="12">
    <source>
        <dbReference type="Google" id="ProtNLM"/>
    </source>
</evidence>
<evidence type="ECO:0000256" key="8">
    <source>
        <dbReference type="PROSITE-ProRule" id="PRU00282"/>
    </source>
</evidence>
<gene>
    <name evidence="10" type="ORF">CTAYLR_008170</name>
</gene>
<evidence type="ECO:0000256" key="5">
    <source>
        <dbReference type="ARBA" id="ARBA00022737"/>
    </source>
</evidence>
<dbReference type="Gene3D" id="1.50.40.10">
    <property type="entry name" value="Mitochondrial carrier domain"/>
    <property type="match status" value="1"/>
</dbReference>
<dbReference type="InterPro" id="IPR002067">
    <property type="entry name" value="MCP"/>
</dbReference>
<dbReference type="InterPro" id="IPR050391">
    <property type="entry name" value="Mito_Metabolite_Transporter"/>
</dbReference>
<dbReference type="AlphaFoldDB" id="A0AAD7XIF6"/>
<dbReference type="GO" id="GO:0055085">
    <property type="term" value="P:transmembrane transport"/>
    <property type="evidence" value="ECO:0007669"/>
    <property type="project" value="InterPro"/>
</dbReference>
<evidence type="ECO:0000256" key="9">
    <source>
        <dbReference type="RuleBase" id="RU000488"/>
    </source>
</evidence>
<protein>
    <recommendedName>
        <fullName evidence="12">Mitochondrial carrier protein</fullName>
    </recommendedName>
</protein>
<evidence type="ECO:0000256" key="6">
    <source>
        <dbReference type="ARBA" id="ARBA00022989"/>
    </source>
</evidence>
<keyword evidence="6" id="KW-1133">Transmembrane helix</keyword>
<dbReference type="SUPFAM" id="SSF103506">
    <property type="entry name" value="Mitochondrial carrier"/>
    <property type="match status" value="1"/>
</dbReference>
<dbReference type="PROSITE" id="PS50920">
    <property type="entry name" value="SOLCAR"/>
    <property type="match status" value="3"/>
</dbReference>
<evidence type="ECO:0000256" key="4">
    <source>
        <dbReference type="ARBA" id="ARBA00022692"/>
    </source>
</evidence>
<accession>A0AAD7XIF6</accession>
<evidence type="ECO:0000256" key="3">
    <source>
        <dbReference type="ARBA" id="ARBA00022448"/>
    </source>
</evidence>
<keyword evidence="4 8" id="KW-0812">Transmembrane</keyword>
<sequence>MTKRVPDSVMSKDPSVRFIASAMGAGCAEIATLPIDVTKVRLQTATRPTSQFGVARSIIVHEGFSALWKGLAPALVRQCSYTGLSLVLYEPIRDAIAGKDVAKHEMPFWKRVLAGGTAGGTSIFVMNPTDVLKARMQNSRDRLSLGGTLHQIWRHSGLRGLWAGSTPNVARCFVGNAAELGCYDQFKTMLCHKYGLKHDATTTHFGASTLAGFVSSVVSTPVDVLKTRLQAAAGLRNDGLFALALNIPRHEGFFAFYKGFWPLFQRKVLWTVIFFVAYEKFRAGLTALRY</sequence>
<dbReference type="GO" id="GO:0016020">
    <property type="term" value="C:membrane"/>
    <property type="evidence" value="ECO:0007669"/>
    <property type="project" value="UniProtKB-SubCell"/>
</dbReference>
<dbReference type="PANTHER" id="PTHR45618">
    <property type="entry name" value="MITOCHONDRIAL DICARBOXYLATE CARRIER-RELATED"/>
    <property type="match status" value="1"/>
</dbReference>
<dbReference type="Pfam" id="PF00153">
    <property type="entry name" value="Mito_carr"/>
    <property type="match status" value="3"/>
</dbReference>
<comment type="similarity">
    <text evidence="2 9">Belongs to the mitochondrial carrier (TC 2.A.29) family.</text>
</comment>
<dbReference type="Proteomes" id="UP001230188">
    <property type="component" value="Unassembled WGS sequence"/>
</dbReference>
<keyword evidence="3 9" id="KW-0813">Transport</keyword>